<feature type="region of interest" description="Disordered" evidence="1">
    <location>
        <begin position="40"/>
        <end position="60"/>
    </location>
</feature>
<dbReference type="RefSeq" id="WP_054710734.1">
    <property type="nucleotide sequence ID" value="NZ_CP014912.1"/>
</dbReference>
<accession>A0A1B2IWZ4</accession>
<keyword evidence="3" id="KW-1185">Reference proteome</keyword>
<dbReference type="EMBL" id="CP014924">
    <property type="protein sequence ID" value="ANZ66549.1"/>
    <property type="molecule type" value="Genomic_DNA"/>
</dbReference>
<sequence length="60" mass="6901">MASWFSRVNKFDAGDGSLRSHELDYGALYTAYAHDKANHLNQQREQAKKVSAQMKKDQEK</sequence>
<proteinExistence type="predicted"/>
<evidence type="ECO:0000313" key="2">
    <source>
        <dbReference type="EMBL" id="ANZ66549.1"/>
    </source>
</evidence>
<name>A0A1B2IWZ4_9LACO</name>
<dbReference type="Proteomes" id="UP000093267">
    <property type="component" value="Chromosome"/>
</dbReference>
<evidence type="ECO:0000256" key="1">
    <source>
        <dbReference type="SAM" id="MobiDB-lite"/>
    </source>
</evidence>
<gene>
    <name evidence="2" type="ORF">AYR63_04985</name>
</gene>
<organism evidence="2 3">
    <name type="scientific">Secundilactobacillus paracollinoides</name>
    <dbReference type="NCBI Taxonomy" id="240427"/>
    <lineage>
        <taxon>Bacteria</taxon>
        <taxon>Bacillati</taxon>
        <taxon>Bacillota</taxon>
        <taxon>Bacilli</taxon>
        <taxon>Lactobacillales</taxon>
        <taxon>Lactobacillaceae</taxon>
        <taxon>Secundilactobacillus</taxon>
    </lineage>
</organism>
<evidence type="ECO:0000313" key="3">
    <source>
        <dbReference type="Proteomes" id="UP000093267"/>
    </source>
</evidence>
<dbReference type="KEGG" id="lpd:AYR62_14010"/>
<dbReference type="OrthoDB" id="2315830at2"/>
<reference evidence="2 3" key="1">
    <citation type="submission" date="2016-03" db="EMBL/GenBank/DDBJ databases">
        <title>Pediococcus and Lactobacillus from brewery environment - whole genome sequencing and assembly.</title>
        <authorList>
            <person name="Behr J."/>
            <person name="Geissler A.J."/>
            <person name="Vogel R.F."/>
        </authorList>
    </citation>
    <scope>NUCLEOTIDE SEQUENCE [LARGE SCALE GENOMIC DNA]</scope>
    <source>
        <strain evidence="2 3">TMW 1.1995</strain>
    </source>
</reference>
<dbReference type="AlphaFoldDB" id="A0A1B2IWZ4"/>
<protein>
    <submittedName>
        <fullName evidence="2">Uncharacterized protein</fullName>
    </submittedName>
</protein>